<dbReference type="NCBIfam" id="TIGR03109">
    <property type="entry name" value="exosort_XrtA"/>
    <property type="match status" value="1"/>
</dbReference>
<keyword evidence="7 8" id="KW-0472">Membrane</keyword>
<dbReference type="AlphaFoldDB" id="A0A323UZU5"/>
<dbReference type="OrthoDB" id="9797363at2"/>
<evidence type="ECO:0000256" key="4">
    <source>
        <dbReference type="ARBA" id="ARBA00022692"/>
    </source>
</evidence>
<feature type="transmembrane region" description="Helical" evidence="8">
    <location>
        <begin position="135"/>
        <end position="157"/>
    </location>
</feature>
<dbReference type="InterPro" id="IPR017540">
    <property type="entry name" value="Exosortase-1"/>
</dbReference>
<dbReference type="InterPro" id="IPR014263">
    <property type="entry name" value="Methanolan_biosynth_EpsI"/>
</dbReference>
<protein>
    <submittedName>
        <fullName evidence="10">Exosortase A</fullName>
    </submittedName>
</protein>
<proteinExistence type="predicted"/>
<accession>A0A323UZU5</accession>
<dbReference type="GO" id="GO:0008233">
    <property type="term" value="F:peptidase activity"/>
    <property type="evidence" value="ECO:0007669"/>
    <property type="project" value="UniProtKB-KW"/>
</dbReference>
<dbReference type="GO" id="GO:0005886">
    <property type="term" value="C:plasma membrane"/>
    <property type="evidence" value="ECO:0007669"/>
    <property type="project" value="UniProtKB-SubCell"/>
</dbReference>
<keyword evidence="6 8" id="KW-1133">Transmembrane helix</keyword>
<keyword evidence="3" id="KW-0645">Protease</keyword>
<evidence type="ECO:0000259" key="9">
    <source>
        <dbReference type="Pfam" id="PF11984"/>
    </source>
</evidence>
<evidence type="ECO:0000256" key="5">
    <source>
        <dbReference type="ARBA" id="ARBA00022801"/>
    </source>
</evidence>
<dbReference type="Pfam" id="PF09721">
    <property type="entry name" value="Exosortase_EpsH"/>
    <property type="match status" value="1"/>
</dbReference>
<dbReference type="InterPro" id="IPR026392">
    <property type="entry name" value="Exo/Archaeosortase_dom"/>
</dbReference>
<evidence type="ECO:0000313" key="10">
    <source>
        <dbReference type="EMBL" id="PZA18272.1"/>
    </source>
</evidence>
<evidence type="ECO:0000256" key="8">
    <source>
        <dbReference type="SAM" id="Phobius"/>
    </source>
</evidence>
<feature type="transmembrane region" description="Helical" evidence="8">
    <location>
        <begin position="108"/>
        <end position="128"/>
    </location>
</feature>
<evidence type="ECO:0000256" key="6">
    <source>
        <dbReference type="ARBA" id="ARBA00022989"/>
    </source>
</evidence>
<feature type="transmembrane region" description="Helical" evidence="8">
    <location>
        <begin position="199"/>
        <end position="217"/>
    </location>
</feature>
<reference evidence="10 11" key="1">
    <citation type="submission" date="2018-06" db="EMBL/GenBank/DDBJ databases">
        <title>Azoarcus communis strain SWub3 genome.</title>
        <authorList>
            <person name="Zorraquino Salvo V."/>
            <person name="Toubiana D."/>
            <person name="Blumwald E."/>
        </authorList>
    </citation>
    <scope>NUCLEOTIDE SEQUENCE [LARGE SCALE GENOMIC DNA]</scope>
    <source>
        <strain evidence="10 11">SWub3</strain>
    </source>
</reference>
<feature type="transmembrane region" description="Helical" evidence="8">
    <location>
        <begin position="85"/>
        <end position="102"/>
    </location>
</feature>
<name>A0A323UZU5_9RHOO</name>
<keyword evidence="4 8" id="KW-0812">Transmembrane</keyword>
<gene>
    <name evidence="10" type="ORF">DNK49_01685</name>
</gene>
<evidence type="ECO:0000256" key="7">
    <source>
        <dbReference type="ARBA" id="ARBA00023136"/>
    </source>
</evidence>
<comment type="caution">
    <text evidence="10">The sequence shown here is derived from an EMBL/GenBank/DDBJ whole genome shotgun (WGS) entry which is preliminary data.</text>
</comment>
<keyword evidence="11" id="KW-1185">Reference proteome</keyword>
<dbReference type="NCBIfam" id="TIGR02602">
    <property type="entry name" value="8TM_EpsH"/>
    <property type="match status" value="1"/>
</dbReference>
<dbReference type="InterPro" id="IPR013426">
    <property type="entry name" value="EpsH-like"/>
</dbReference>
<evidence type="ECO:0000256" key="3">
    <source>
        <dbReference type="ARBA" id="ARBA00022670"/>
    </source>
</evidence>
<dbReference type="NCBIfam" id="TIGR04178">
    <property type="entry name" value="exo_archaeo"/>
    <property type="match status" value="1"/>
</dbReference>
<evidence type="ECO:0000313" key="11">
    <source>
        <dbReference type="Proteomes" id="UP000248259"/>
    </source>
</evidence>
<dbReference type="InterPro" id="IPR019127">
    <property type="entry name" value="Exosortase"/>
</dbReference>
<dbReference type="RefSeq" id="WP_110522573.1">
    <property type="nucleotide sequence ID" value="NZ_QKOE01000001.1"/>
</dbReference>
<evidence type="ECO:0000256" key="2">
    <source>
        <dbReference type="ARBA" id="ARBA00022475"/>
    </source>
</evidence>
<feature type="transmembrane region" description="Helical" evidence="8">
    <location>
        <begin position="224"/>
        <end position="251"/>
    </location>
</feature>
<dbReference type="Pfam" id="PF11984">
    <property type="entry name" value="DUF3485"/>
    <property type="match status" value="1"/>
</dbReference>
<dbReference type="EMBL" id="QKOE01000001">
    <property type="protein sequence ID" value="PZA18272.1"/>
    <property type="molecule type" value="Genomic_DNA"/>
</dbReference>
<feature type="domain" description="Methanolan biosynthesis EpsI" evidence="9">
    <location>
        <begin position="314"/>
        <end position="505"/>
    </location>
</feature>
<keyword evidence="2" id="KW-1003">Cell membrane</keyword>
<comment type="subcellular location">
    <subcellularLocation>
        <location evidence="1">Cell membrane</location>
        <topology evidence="1">Multi-pass membrane protein</topology>
    </subcellularLocation>
</comment>
<feature type="transmembrane region" description="Helical" evidence="8">
    <location>
        <begin position="21"/>
        <end position="41"/>
    </location>
</feature>
<feature type="transmembrane region" description="Helical" evidence="8">
    <location>
        <begin position="263"/>
        <end position="281"/>
    </location>
</feature>
<feature type="transmembrane region" description="Helical" evidence="8">
    <location>
        <begin position="307"/>
        <end position="327"/>
    </location>
</feature>
<sequence length="517" mass="57413">MKRAIVDETSVQSLTNRRYADFVRVAAVLTGVLVWCVVWYWQTAAEIASIWWRSDTFAHGLVVLPISAWLIWRKRDAIGGLRPEPIPWLALPAALCGVLWLLGMLASVAAASHAALVLMTLTAMVAALGWRLSRVLMFPLAFVLFGVPIGEFMLPALMTFTAEFTVWALRLSGVPVYQEGLHFVIPNGRWSVVEACSGIRYLIASLMIGSLYAYLHYASLRKRLLFMMVALLVPIIANWLRAYMIVMLGYFSNNEIAAGVDHLIYGWIFFGFVIMLMFWIGQRWSDPVEAFASASAPVIVSRTQTNWAGAMPVLLVTAAFPLLQIWIASPVQPFGVSYATPSPADGWTLLHGATADYRPHYQGARGEASAIYQADAGDQVSLYSAFFAEQHEGAEMVTWGNGLLPPDDSSTNRLHGPLVDTHLGHVRSSMLVRGLNRQMILYWYVVGNRVVIRDWEVKLRLALDRLLGQSDASMVFVVSMPVGVEPEHARVLLKRFVDDHHAALGEMTQLAEKGVPQ</sequence>
<dbReference type="Proteomes" id="UP000248259">
    <property type="component" value="Unassembled WGS sequence"/>
</dbReference>
<keyword evidence="5" id="KW-0378">Hydrolase</keyword>
<organism evidence="10 11">
    <name type="scientific">Parazoarcus communis SWub3 = DSM 12120</name>
    <dbReference type="NCBI Taxonomy" id="1121029"/>
    <lineage>
        <taxon>Bacteria</taxon>
        <taxon>Pseudomonadati</taxon>
        <taxon>Pseudomonadota</taxon>
        <taxon>Betaproteobacteria</taxon>
        <taxon>Rhodocyclales</taxon>
        <taxon>Zoogloeaceae</taxon>
        <taxon>Parazoarcus</taxon>
    </lineage>
</organism>
<dbReference type="GO" id="GO:0006508">
    <property type="term" value="P:proteolysis"/>
    <property type="evidence" value="ECO:0007669"/>
    <property type="project" value="UniProtKB-KW"/>
</dbReference>
<evidence type="ECO:0000256" key="1">
    <source>
        <dbReference type="ARBA" id="ARBA00004651"/>
    </source>
</evidence>
<feature type="transmembrane region" description="Helical" evidence="8">
    <location>
        <begin position="56"/>
        <end position="73"/>
    </location>
</feature>
<dbReference type="NCBIfam" id="TIGR02914">
    <property type="entry name" value="EpsI_fam"/>
    <property type="match status" value="1"/>
</dbReference>